<dbReference type="GeneID" id="36523335"/>
<reference evidence="2 3" key="1">
    <citation type="submission" date="2017-12" db="EMBL/GenBank/DDBJ databases">
        <authorList>
            <consortium name="DOE Joint Genome Institute"/>
            <person name="Haridas S."/>
            <person name="Kjaerbolling I."/>
            <person name="Vesth T.C."/>
            <person name="Frisvad J.C."/>
            <person name="Nybo J.L."/>
            <person name="Theobald S."/>
            <person name="Kuo A."/>
            <person name="Bowyer P."/>
            <person name="Matsuda Y."/>
            <person name="Mondo S."/>
            <person name="Lyhne E.K."/>
            <person name="Kogle M.E."/>
            <person name="Clum A."/>
            <person name="Lipzen A."/>
            <person name="Salamov A."/>
            <person name="Ngan C.Y."/>
            <person name="Daum C."/>
            <person name="Chiniquy J."/>
            <person name="Barry K."/>
            <person name="LaButti K."/>
            <person name="Simmons B.A."/>
            <person name="Magnuson J.K."/>
            <person name="Mortensen U.H."/>
            <person name="Larsen T.O."/>
            <person name="Grigoriev I.V."/>
            <person name="Baker S.E."/>
            <person name="Andersen M.R."/>
            <person name="Nordberg H.P."/>
            <person name="Cantor M.N."/>
            <person name="Hua S.X."/>
        </authorList>
    </citation>
    <scope>NUCLEOTIDE SEQUENCE [LARGE SCALE GENOMIC DNA]</scope>
    <source>
        <strain evidence="2 3">CBS 102.13</strain>
    </source>
</reference>
<dbReference type="AlphaFoldDB" id="A0A2I2FHJ5"/>
<dbReference type="EMBL" id="KZ559126">
    <property type="protein sequence ID" value="PLB40105.1"/>
    <property type="molecule type" value="Genomic_DNA"/>
</dbReference>
<organism evidence="2 3">
    <name type="scientific">Aspergillus candidus</name>
    <dbReference type="NCBI Taxonomy" id="41067"/>
    <lineage>
        <taxon>Eukaryota</taxon>
        <taxon>Fungi</taxon>
        <taxon>Dikarya</taxon>
        <taxon>Ascomycota</taxon>
        <taxon>Pezizomycotina</taxon>
        <taxon>Eurotiomycetes</taxon>
        <taxon>Eurotiomycetidae</taxon>
        <taxon>Eurotiales</taxon>
        <taxon>Aspergillaceae</taxon>
        <taxon>Aspergillus</taxon>
        <taxon>Aspergillus subgen. Circumdati</taxon>
    </lineage>
</organism>
<evidence type="ECO:0000313" key="2">
    <source>
        <dbReference type="EMBL" id="PLB40105.1"/>
    </source>
</evidence>
<dbReference type="Proteomes" id="UP000234585">
    <property type="component" value="Unassembled WGS sequence"/>
</dbReference>
<evidence type="ECO:0000256" key="1">
    <source>
        <dbReference type="SAM" id="MobiDB-lite"/>
    </source>
</evidence>
<feature type="compositionally biased region" description="Low complexity" evidence="1">
    <location>
        <begin position="35"/>
        <end position="48"/>
    </location>
</feature>
<dbReference type="SUPFAM" id="SSF50494">
    <property type="entry name" value="Trypsin-like serine proteases"/>
    <property type="match status" value="1"/>
</dbReference>
<feature type="region of interest" description="Disordered" evidence="1">
    <location>
        <begin position="34"/>
        <end position="67"/>
    </location>
</feature>
<dbReference type="RefSeq" id="XP_024674117.1">
    <property type="nucleotide sequence ID" value="XM_024816175.1"/>
</dbReference>
<dbReference type="InterPro" id="IPR009003">
    <property type="entry name" value="Peptidase_S1_PA"/>
</dbReference>
<dbReference type="STRING" id="41067.A0A2I2FHJ5"/>
<evidence type="ECO:0000313" key="3">
    <source>
        <dbReference type="Proteomes" id="UP000234585"/>
    </source>
</evidence>
<keyword evidence="3" id="KW-1185">Reference proteome</keyword>
<accession>A0A2I2FHJ5</accession>
<protein>
    <submittedName>
        <fullName evidence="2">Uncharacterized protein</fullName>
    </submittedName>
</protein>
<sequence>MTLAYNPLVPAFMPSEMAYASIHEPYVQALQRHPSLATRSSPFPSSSTRLRRSNGSSSDEEPVPGPDGFIEEDLRAGGPHLCESPCDTLNTIPRSHRHYASVTGDRGNKLVEELDDICQNAGVTLLETRFCGRRCAFDTNTQPALTFLVLDKRQGVLDRAWMPLAKSLHRYLQRKGLGDINVEITDPRFGRRPSVFPCTPNDGIFHVWGVVAEDIMSSIDLTGIFTIGCFRVGEGVHPEGCPPTVLFGVDRRAPRDWKVVREATIEVLEQWGLTAVAVLIRKDTSTDIADYQQSLTTNPTKLCTKHANPGFSLSPHDNKDALGTLGGWVELKSPQTGNWVPFAITCFRCVLPSMTGFSESDLRAVEGWKYTGVPAKDETAERLLKIDSPSRRDLGDVTKELAISINEFKNDPTYKKVENALACDDFVTPYEKADWKRTADNIADHSEKLRVISEFIRGNHYILGSVFASSGLQEVPSKRNPSELSIRDWALVNVGEGRRPGANTVNIELPKISQLRDFVIDTPPLYSALYKIGRATGFTKAKYGGLEVAHIAERVVDGELTTVKTWEHTFVAESQINPVVMKGDPGSLVFNRSGRVVGLLFGGSFSGDVGYFTHILDVVEHIKSLTKAVDFRIRGQAF</sequence>
<proteinExistence type="predicted"/>
<dbReference type="OrthoDB" id="5424209at2759"/>
<name>A0A2I2FHJ5_ASPCN</name>
<gene>
    <name evidence="2" type="ORF">BDW47DRAFT_124041</name>
</gene>